<comment type="caution">
    <text evidence="1">The sequence shown here is derived from an EMBL/GenBank/DDBJ whole genome shotgun (WGS) entry which is preliminary data.</text>
</comment>
<accession>A0AAU9Y469</accession>
<organism evidence="1 2">
    <name type="scientific">Pocillopora meandrina</name>
    <dbReference type="NCBI Taxonomy" id="46732"/>
    <lineage>
        <taxon>Eukaryota</taxon>
        <taxon>Metazoa</taxon>
        <taxon>Cnidaria</taxon>
        <taxon>Anthozoa</taxon>
        <taxon>Hexacorallia</taxon>
        <taxon>Scleractinia</taxon>
        <taxon>Astrocoeniina</taxon>
        <taxon>Pocilloporidae</taxon>
        <taxon>Pocillopora</taxon>
    </lineage>
</organism>
<name>A0AAU9Y469_9CNID</name>
<gene>
    <name evidence="1" type="ORF">PMEA_00007861</name>
</gene>
<dbReference type="Proteomes" id="UP001159428">
    <property type="component" value="Unassembled WGS sequence"/>
</dbReference>
<evidence type="ECO:0000313" key="1">
    <source>
        <dbReference type="EMBL" id="CAH3167726.1"/>
    </source>
</evidence>
<dbReference type="EMBL" id="CALNXJ010000163">
    <property type="protein sequence ID" value="CAH3167726.1"/>
    <property type="molecule type" value="Genomic_DNA"/>
</dbReference>
<sequence length="131" mass="15516">MEKLQSFQNKFAKKIKLGKMSSSEALKCLNWLPLAGRRLFHRCTTVENAIKGDIPQHFESFKSTLRSSHGYNTRNGYLPRQPKPKTEFGKRVSYFRFTNDWMSLPVFLRRPIPCTIFKENLTKFLMDKYFK</sequence>
<proteinExistence type="predicted"/>
<reference evidence="1 2" key="1">
    <citation type="submission" date="2022-05" db="EMBL/GenBank/DDBJ databases">
        <authorList>
            <consortium name="Genoscope - CEA"/>
            <person name="William W."/>
        </authorList>
    </citation>
    <scope>NUCLEOTIDE SEQUENCE [LARGE SCALE GENOMIC DNA]</scope>
</reference>
<evidence type="ECO:0000313" key="2">
    <source>
        <dbReference type="Proteomes" id="UP001159428"/>
    </source>
</evidence>
<keyword evidence="2" id="KW-1185">Reference proteome</keyword>
<protein>
    <submittedName>
        <fullName evidence="1">Uncharacterized protein</fullName>
    </submittedName>
</protein>
<dbReference type="AlphaFoldDB" id="A0AAU9Y469"/>